<dbReference type="PANTHER" id="PTHR33164">
    <property type="entry name" value="TRANSCRIPTIONAL REGULATOR, MARR FAMILY"/>
    <property type="match status" value="1"/>
</dbReference>
<evidence type="ECO:0000313" key="6">
    <source>
        <dbReference type="Proteomes" id="UP000198284"/>
    </source>
</evidence>
<dbReference type="PANTHER" id="PTHR33164:SF64">
    <property type="entry name" value="TRANSCRIPTIONAL REGULATOR SLYA"/>
    <property type="match status" value="1"/>
</dbReference>
<dbReference type="AlphaFoldDB" id="A0A239KCM3"/>
<reference evidence="5 6" key="1">
    <citation type="submission" date="2017-06" db="EMBL/GenBank/DDBJ databases">
        <authorList>
            <person name="Kim H.J."/>
            <person name="Triplett B.A."/>
        </authorList>
    </citation>
    <scope>NUCLEOTIDE SEQUENCE [LARGE SCALE GENOMIC DNA]</scope>
    <source>
        <strain evidence="5 6">U15</strain>
    </source>
</reference>
<dbReference type="OrthoDB" id="8907575at2"/>
<evidence type="ECO:0000256" key="2">
    <source>
        <dbReference type="ARBA" id="ARBA00023125"/>
    </source>
</evidence>
<dbReference type="PROSITE" id="PS50995">
    <property type="entry name" value="HTH_MARR_2"/>
    <property type="match status" value="1"/>
</dbReference>
<sequence length="146" mass="16238">MKMSEISVQEQFGIAIGEVSRAWRLNLNKRLKPLGMSQSKWRALRYADRAGDIAQADLAALLGIEAPAVTRLIKQMEQEGWITRQARPDDARVKLVRVTAKARKIIARIDQEVARLRADTVARLPAAEAAAGLRAMLTLQQLLQAL</sequence>
<dbReference type="Pfam" id="PF01047">
    <property type="entry name" value="MarR"/>
    <property type="match status" value="1"/>
</dbReference>
<proteinExistence type="predicted"/>
<dbReference type="InterPro" id="IPR036390">
    <property type="entry name" value="WH_DNA-bd_sf"/>
</dbReference>
<dbReference type="GO" id="GO:0003677">
    <property type="term" value="F:DNA binding"/>
    <property type="evidence" value="ECO:0007669"/>
    <property type="project" value="UniProtKB-KW"/>
</dbReference>
<evidence type="ECO:0000256" key="3">
    <source>
        <dbReference type="ARBA" id="ARBA00023163"/>
    </source>
</evidence>
<dbReference type="InterPro" id="IPR036388">
    <property type="entry name" value="WH-like_DNA-bd_sf"/>
</dbReference>
<protein>
    <submittedName>
        <fullName evidence="5">Transcriptional regulator, MarR family</fullName>
    </submittedName>
</protein>
<dbReference type="SUPFAM" id="SSF46785">
    <property type="entry name" value="Winged helix' DNA-binding domain"/>
    <property type="match status" value="1"/>
</dbReference>
<feature type="domain" description="HTH marR-type" evidence="4">
    <location>
        <begin position="9"/>
        <end position="146"/>
    </location>
</feature>
<dbReference type="EMBL" id="FZOT01000015">
    <property type="protein sequence ID" value="SNT16116.1"/>
    <property type="molecule type" value="Genomic_DNA"/>
</dbReference>
<dbReference type="Proteomes" id="UP000198284">
    <property type="component" value="Unassembled WGS sequence"/>
</dbReference>
<keyword evidence="1" id="KW-0805">Transcription regulation</keyword>
<dbReference type="Gene3D" id="1.10.10.10">
    <property type="entry name" value="Winged helix-like DNA-binding domain superfamily/Winged helix DNA-binding domain"/>
    <property type="match status" value="1"/>
</dbReference>
<dbReference type="SMART" id="SM00347">
    <property type="entry name" value="HTH_MARR"/>
    <property type="match status" value="1"/>
</dbReference>
<name>A0A239KCM3_9BURK</name>
<gene>
    <name evidence="5" type="ORF">SAMN06265795_115115</name>
</gene>
<organism evidence="5 6">
    <name type="scientific">Noviherbaspirillum humi</name>
    <dbReference type="NCBI Taxonomy" id="1688639"/>
    <lineage>
        <taxon>Bacteria</taxon>
        <taxon>Pseudomonadati</taxon>
        <taxon>Pseudomonadota</taxon>
        <taxon>Betaproteobacteria</taxon>
        <taxon>Burkholderiales</taxon>
        <taxon>Oxalobacteraceae</taxon>
        <taxon>Noviherbaspirillum</taxon>
    </lineage>
</organism>
<dbReference type="InterPro" id="IPR039422">
    <property type="entry name" value="MarR/SlyA-like"/>
</dbReference>
<evidence type="ECO:0000256" key="1">
    <source>
        <dbReference type="ARBA" id="ARBA00023015"/>
    </source>
</evidence>
<dbReference type="GO" id="GO:0006950">
    <property type="term" value="P:response to stress"/>
    <property type="evidence" value="ECO:0007669"/>
    <property type="project" value="TreeGrafter"/>
</dbReference>
<dbReference type="PRINTS" id="PR00598">
    <property type="entry name" value="HTHMARR"/>
</dbReference>
<accession>A0A239KCM3</accession>
<dbReference type="GO" id="GO:0003700">
    <property type="term" value="F:DNA-binding transcription factor activity"/>
    <property type="evidence" value="ECO:0007669"/>
    <property type="project" value="InterPro"/>
</dbReference>
<keyword evidence="6" id="KW-1185">Reference proteome</keyword>
<dbReference type="RefSeq" id="WP_089400856.1">
    <property type="nucleotide sequence ID" value="NZ_FZOT01000015.1"/>
</dbReference>
<evidence type="ECO:0000313" key="5">
    <source>
        <dbReference type="EMBL" id="SNT16116.1"/>
    </source>
</evidence>
<keyword evidence="2" id="KW-0238">DNA-binding</keyword>
<dbReference type="InterPro" id="IPR000835">
    <property type="entry name" value="HTH_MarR-typ"/>
</dbReference>
<evidence type="ECO:0000259" key="4">
    <source>
        <dbReference type="PROSITE" id="PS50995"/>
    </source>
</evidence>
<keyword evidence="3" id="KW-0804">Transcription</keyword>